<dbReference type="UniPathway" id="UPA00070">
    <property type="reaction ID" value="UER00117"/>
</dbReference>
<feature type="binding site" evidence="7">
    <location>
        <position position="307"/>
    </location>
    <ligand>
        <name>substrate</name>
    </ligand>
</feature>
<feature type="active site" evidence="7">
    <location>
        <position position="303"/>
    </location>
</feature>
<dbReference type="GO" id="GO:0008270">
    <property type="term" value="F:zinc ion binding"/>
    <property type="evidence" value="ECO:0007669"/>
    <property type="project" value="UniProtKB-UniRule"/>
</dbReference>
<keyword evidence="4 7" id="KW-0378">Hydrolase</keyword>
<protein>
    <recommendedName>
        <fullName evidence="7">Dihydroorotase</fullName>
        <shortName evidence="7">DHOase</shortName>
        <ecNumber evidence="7">3.5.2.3</ecNumber>
    </recommendedName>
</protein>
<proteinExistence type="inferred from homology"/>
<keyword evidence="6 7" id="KW-0665">Pyrimidine biosynthesis</keyword>
<organism evidence="10">
    <name type="scientific">Aquifex aeolicus</name>
    <dbReference type="NCBI Taxonomy" id="63363"/>
    <lineage>
        <taxon>Bacteria</taxon>
        <taxon>Pseudomonadati</taxon>
        <taxon>Aquificota</taxon>
        <taxon>Aquificia</taxon>
        <taxon>Aquificales</taxon>
        <taxon>Aquificaceae</taxon>
        <taxon>Aquifex</taxon>
    </lineage>
</organism>
<dbReference type="Pfam" id="PF07969">
    <property type="entry name" value="Amidohydro_3"/>
    <property type="match status" value="1"/>
</dbReference>
<evidence type="ECO:0000256" key="2">
    <source>
        <dbReference type="ARBA" id="ARBA00010286"/>
    </source>
</evidence>
<evidence type="ECO:0000256" key="3">
    <source>
        <dbReference type="ARBA" id="ARBA00022723"/>
    </source>
</evidence>
<dbReference type="InterPro" id="IPR032466">
    <property type="entry name" value="Metal_Hydrolase"/>
</dbReference>
<dbReference type="GO" id="GO:0044205">
    <property type="term" value="P:'de novo' UMP biosynthetic process"/>
    <property type="evidence" value="ECO:0007669"/>
    <property type="project" value="UniProtKB-UniRule"/>
</dbReference>
<dbReference type="EC" id="3.5.2.3" evidence="7"/>
<dbReference type="GO" id="GO:0004038">
    <property type="term" value="F:allantoinase activity"/>
    <property type="evidence" value="ECO:0007669"/>
    <property type="project" value="TreeGrafter"/>
</dbReference>
<dbReference type="SUPFAM" id="SSF51556">
    <property type="entry name" value="Metallo-dependent hydrolases"/>
    <property type="match status" value="1"/>
</dbReference>
<dbReference type="GO" id="GO:0005737">
    <property type="term" value="C:cytoplasm"/>
    <property type="evidence" value="ECO:0007669"/>
    <property type="project" value="TreeGrafter"/>
</dbReference>
<comment type="function">
    <text evidence="1 7">Catalyzes the reversible cyclization of carbamoyl aspartate to dihydroorotate.</text>
</comment>
<feature type="binding site" evidence="7">
    <location>
        <position position="151"/>
    </location>
    <ligand>
        <name>Zn(2+)</name>
        <dbReference type="ChEBI" id="CHEBI:29105"/>
        <label>2</label>
    </ligand>
</feature>
<dbReference type="InterPro" id="IPR011059">
    <property type="entry name" value="Metal-dep_hydrolase_composite"/>
</dbReference>
<dbReference type="InterPro" id="IPR004722">
    <property type="entry name" value="DHOase"/>
</dbReference>
<dbReference type="EMBL" id="DRNB01000196">
    <property type="protein sequence ID" value="HHJ64345.1"/>
    <property type="molecule type" value="Genomic_DNA"/>
</dbReference>
<evidence type="ECO:0000259" key="9">
    <source>
        <dbReference type="Pfam" id="PF12890"/>
    </source>
</evidence>
<dbReference type="GO" id="GO:0004151">
    <property type="term" value="F:dihydroorotase activity"/>
    <property type="evidence" value="ECO:0007669"/>
    <property type="project" value="UniProtKB-UniRule"/>
</dbReference>
<feature type="binding site" evidence="7">
    <location>
        <position position="230"/>
    </location>
    <ligand>
        <name>Zn(2+)</name>
        <dbReference type="ChEBI" id="CHEBI:29105"/>
        <label>2</label>
    </ligand>
</feature>
<comment type="pathway">
    <text evidence="7">Pyrimidine metabolism; UMP biosynthesis via de novo pathway; (S)-dihydroorotate from bicarbonate: step 3/3.</text>
</comment>
<feature type="binding site" evidence="7">
    <location>
        <position position="151"/>
    </location>
    <ligand>
        <name>Zn(2+)</name>
        <dbReference type="ChEBI" id="CHEBI:29105"/>
        <label>1</label>
    </ligand>
</feature>
<dbReference type="CDD" id="cd01317">
    <property type="entry name" value="DHOase_IIa"/>
    <property type="match status" value="1"/>
</dbReference>
<dbReference type="InterPro" id="IPR002195">
    <property type="entry name" value="Dihydroorotase_CS"/>
</dbReference>
<dbReference type="NCBIfam" id="TIGR00857">
    <property type="entry name" value="pyrC_multi"/>
    <property type="match status" value="1"/>
</dbReference>
<dbReference type="HAMAP" id="MF_00220_B">
    <property type="entry name" value="PyrC_classI_B"/>
    <property type="match status" value="1"/>
</dbReference>
<name>A0A7C5L589_AQUAO</name>
<feature type="binding site" evidence="7">
    <location>
        <position position="178"/>
    </location>
    <ligand>
        <name>Zn(2+)</name>
        <dbReference type="ChEBI" id="CHEBI:29105"/>
        <label>2</label>
    </ligand>
</feature>
<feature type="binding site" evidence="7">
    <location>
        <position position="59"/>
    </location>
    <ligand>
        <name>Zn(2+)</name>
        <dbReference type="ChEBI" id="CHEBI:29105"/>
        <label>1</label>
    </ligand>
</feature>
<dbReference type="Gene3D" id="3.20.20.140">
    <property type="entry name" value="Metal-dependent hydrolases"/>
    <property type="match status" value="1"/>
</dbReference>
<comment type="caution">
    <text evidence="10">The sequence shown here is derived from an EMBL/GenBank/DDBJ whole genome shotgun (WGS) entry which is preliminary data.</text>
</comment>
<sequence>MLIIKGGTLIDPLRGVREDCDILIEGERIKRIGRDISAEGARLIEARGAVVAPGFIDLHVHFRDPGQTYKEDIETGCRAAVAGGYTTVVCMPNTTPPIDSPPVAEYVRRRSREVGLCEVLPAGTLTVGRRGERLSDFFALRSAGCVAFTDDGSTLLSSSLMRRALELCSQLNVPVMNHCEDPELSGGEINEGEVSLLLGVSGRHPSAEEVIVARDCILSWHTGGHVHLQHLTTALSLELVRFFREKGARVTCEVNPLHLFLTEEEVLRSGALAKVNPPLRRREDVEALRKALADGTVDCVATDHAPHHPSEKGLLESSLPGMVGLQTALPLMLSLVREGLIDLPRMVELMSTNPARILGLEGGVLEEGYPADLVIFDPEAEWKLGEEKLKSKSKNTPLLGASLRGKVLYTLKGGRVVFSESADVL</sequence>
<keyword evidence="5 7" id="KW-0862">Zinc</keyword>
<feature type="domain" description="Dihydroorotase catalytic" evidence="9">
    <location>
        <begin position="48"/>
        <end position="233"/>
    </location>
</feature>
<feature type="binding site" evidence="7">
    <location>
        <begin position="61"/>
        <end position="63"/>
    </location>
    <ligand>
        <name>substrate</name>
    </ligand>
</feature>
<keyword evidence="3 7" id="KW-0479">Metal-binding</keyword>
<dbReference type="InterPro" id="IPR013108">
    <property type="entry name" value="Amidohydro_3"/>
</dbReference>
<dbReference type="AlphaFoldDB" id="A0A7C5L589"/>
<accession>A0A7C5L589</accession>
<evidence type="ECO:0000256" key="7">
    <source>
        <dbReference type="HAMAP-Rule" id="MF_00220"/>
    </source>
</evidence>
<evidence type="ECO:0000259" key="8">
    <source>
        <dbReference type="Pfam" id="PF07969"/>
    </source>
</evidence>
<feature type="binding site" evidence="7">
    <location>
        <position position="93"/>
    </location>
    <ligand>
        <name>substrate</name>
    </ligand>
</feature>
<dbReference type="InterPro" id="IPR024403">
    <property type="entry name" value="DHOase_cat"/>
</dbReference>
<comment type="catalytic activity">
    <reaction evidence="7">
        <text>(S)-dihydroorotate + H2O = N-carbamoyl-L-aspartate + H(+)</text>
        <dbReference type="Rhea" id="RHEA:24296"/>
        <dbReference type="ChEBI" id="CHEBI:15377"/>
        <dbReference type="ChEBI" id="CHEBI:15378"/>
        <dbReference type="ChEBI" id="CHEBI:30864"/>
        <dbReference type="ChEBI" id="CHEBI:32814"/>
        <dbReference type="EC" id="3.5.2.3"/>
    </reaction>
</comment>
<dbReference type="PANTHER" id="PTHR43668:SF2">
    <property type="entry name" value="ALLANTOINASE"/>
    <property type="match status" value="1"/>
</dbReference>
<feature type="binding site" evidence="7">
    <location>
        <position position="61"/>
    </location>
    <ligand>
        <name>Zn(2+)</name>
        <dbReference type="ChEBI" id="CHEBI:29105"/>
        <label>1</label>
    </ligand>
</feature>
<feature type="domain" description="Amidohydrolase 3" evidence="8">
    <location>
        <begin position="281"/>
        <end position="418"/>
    </location>
</feature>
<dbReference type="PANTHER" id="PTHR43668">
    <property type="entry name" value="ALLANTOINASE"/>
    <property type="match status" value="1"/>
</dbReference>
<dbReference type="GO" id="GO:0006145">
    <property type="term" value="P:purine nucleobase catabolic process"/>
    <property type="evidence" value="ECO:0007669"/>
    <property type="project" value="TreeGrafter"/>
</dbReference>
<evidence type="ECO:0000256" key="5">
    <source>
        <dbReference type="ARBA" id="ARBA00022833"/>
    </source>
</evidence>
<evidence type="ECO:0000256" key="1">
    <source>
        <dbReference type="ARBA" id="ARBA00002368"/>
    </source>
</evidence>
<feature type="binding site" evidence="7">
    <location>
        <position position="303"/>
    </location>
    <ligand>
        <name>Zn(2+)</name>
        <dbReference type="ChEBI" id="CHEBI:29105"/>
        <label>1</label>
    </ligand>
</feature>
<dbReference type="PROSITE" id="PS00482">
    <property type="entry name" value="DIHYDROOROTASE_1"/>
    <property type="match status" value="1"/>
</dbReference>
<reference evidence="10" key="1">
    <citation type="journal article" date="2020" name="mSystems">
        <title>Genome- and Community-Level Interaction Insights into Carbon Utilization and Element Cycling Functions of Hydrothermarchaeota in Hydrothermal Sediment.</title>
        <authorList>
            <person name="Zhou Z."/>
            <person name="Liu Y."/>
            <person name="Xu W."/>
            <person name="Pan J."/>
            <person name="Luo Z.H."/>
            <person name="Li M."/>
        </authorList>
    </citation>
    <scope>NUCLEOTIDE SEQUENCE [LARGE SCALE GENOMIC DNA]</scope>
    <source>
        <strain evidence="10">HyVt-501</strain>
    </source>
</reference>
<evidence type="ECO:0000256" key="4">
    <source>
        <dbReference type="ARBA" id="ARBA00022801"/>
    </source>
</evidence>
<feature type="binding site" evidence="7">
    <location>
        <position position="276"/>
    </location>
    <ligand>
        <name>substrate</name>
    </ligand>
</feature>
<dbReference type="SUPFAM" id="SSF51338">
    <property type="entry name" value="Composite domain of metallo-dependent hydrolases"/>
    <property type="match status" value="1"/>
</dbReference>
<gene>
    <name evidence="7" type="primary">pyrC</name>
    <name evidence="10" type="ORF">ENJ61_05490</name>
</gene>
<dbReference type="InterPro" id="IPR050138">
    <property type="entry name" value="DHOase/Allantoinase_Hydrolase"/>
</dbReference>
<comment type="similarity">
    <text evidence="2 7">Belongs to the metallo-dependent hydrolases superfamily. DHOase family. Class I DHOase subfamily.</text>
</comment>
<evidence type="ECO:0000313" key="10">
    <source>
        <dbReference type="EMBL" id="HHJ64345.1"/>
    </source>
</evidence>
<dbReference type="Gene3D" id="2.30.40.10">
    <property type="entry name" value="Urease, subunit C, domain 1"/>
    <property type="match status" value="1"/>
</dbReference>
<evidence type="ECO:0000256" key="6">
    <source>
        <dbReference type="ARBA" id="ARBA00022975"/>
    </source>
</evidence>
<dbReference type="PROSITE" id="PS00483">
    <property type="entry name" value="DIHYDROOROTASE_2"/>
    <property type="match status" value="1"/>
</dbReference>
<comment type="cofactor">
    <cofactor evidence="7">
        <name>Zn(2+)</name>
        <dbReference type="ChEBI" id="CHEBI:29105"/>
    </cofactor>
    <text evidence="7">Binds 2 Zn(2+) ions per subunit.</text>
</comment>
<dbReference type="Proteomes" id="UP000885792">
    <property type="component" value="Unassembled WGS sequence"/>
</dbReference>
<feature type="binding site" evidence="7">
    <location>
        <begin position="320"/>
        <end position="321"/>
    </location>
    <ligand>
        <name>substrate</name>
    </ligand>
</feature>
<dbReference type="Pfam" id="PF12890">
    <property type="entry name" value="DHOase"/>
    <property type="match status" value="1"/>
</dbReference>